<protein>
    <recommendedName>
        <fullName evidence="2">Eukaryotic translation initiation factor 4G1 eIF4E-binding domain-containing protein</fullName>
    </recommendedName>
</protein>
<feature type="compositionally biased region" description="Basic and acidic residues" evidence="1">
    <location>
        <begin position="413"/>
        <end position="423"/>
    </location>
</feature>
<reference evidence="3" key="1">
    <citation type="journal article" date="2018" name="Genome Biol. Evol.">
        <title>Genomics and development of Lentinus tigrinus, a white-rot wood-decaying mushroom with dimorphic fruiting bodies.</title>
        <authorList>
            <person name="Wu B."/>
            <person name="Xu Z."/>
            <person name="Knudson A."/>
            <person name="Carlson A."/>
            <person name="Chen N."/>
            <person name="Kovaka S."/>
            <person name="LaButti K."/>
            <person name="Lipzen A."/>
            <person name="Pennachio C."/>
            <person name="Riley R."/>
            <person name="Schakwitz W."/>
            <person name="Umezawa K."/>
            <person name="Ohm R.A."/>
            <person name="Grigoriev I.V."/>
            <person name="Nagy L.G."/>
            <person name="Gibbons J."/>
            <person name="Hibbett D."/>
        </authorList>
    </citation>
    <scope>NUCLEOTIDE SEQUENCE [LARGE SCALE GENOMIC DNA]</scope>
    <source>
        <strain evidence="3">ALCF2SS1-6</strain>
    </source>
</reference>
<feature type="region of interest" description="Disordered" evidence="1">
    <location>
        <begin position="47"/>
        <end position="112"/>
    </location>
</feature>
<dbReference type="AlphaFoldDB" id="A0A5C2S2M0"/>
<feature type="compositionally biased region" description="Low complexity" evidence="1">
    <location>
        <begin position="391"/>
        <end position="402"/>
    </location>
</feature>
<dbReference type="OrthoDB" id="2789223at2759"/>
<dbReference type="CDD" id="cd14686">
    <property type="entry name" value="bZIP"/>
    <property type="match status" value="1"/>
</dbReference>
<sequence length="455" mass="50223">MATYADAARSQPVYVHNWRGRHSSLSGGVKLSMATEYRSPPPPFLGMLQRPQDTSENPVFPSPGAAMRSRAVQQTLIDPGPRPDERASTPPQLRSRAFHSLPPTPTSDMSVSSSQTLVRSATLPTCGRSPGHLNAKAHAFVPGRPVYPIPEVDLNEYIKQGASCRQCPPLQPSGAPLPVDNMDPSDEEDVAKQWREQMGVQAKANFTHLQQETPKSSSPIVQDVQGTQTRFGWALSRAKNIQDLSTVPYPEGIRRIHPRLNRGGATKGIFLYDRDFLLQFKDVCRERPDSLLHDYAASLKVLASPGEHPPLDGVTMPKSWRKQRESRAAHTTRLAFGSLKATRGSDDVRVAPSVLPLTEGQHLSSPHRTRSIASDRNPAPNSPRTVVGTMSESESIATRSSSDATRADAGIGDIERRKESDARFEELERRVASLTREVESLREEVRRLQALHSPW</sequence>
<feature type="region of interest" description="Disordered" evidence="1">
    <location>
        <begin position="354"/>
        <end position="423"/>
    </location>
</feature>
<evidence type="ECO:0000313" key="3">
    <source>
        <dbReference type="EMBL" id="RPD57688.1"/>
    </source>
</evidence>
<dbReference type="InterPro" id="IPR036211">
    <property type="entry name" value="eIF4G_eIF4E-bd_sf"/>
</dbReference>
<keyword evidence="4" id="KW-1185">Reference proteome</keyword>
<evidence type="ECO:0000313" key="4">
    <source>
        <dbReference type="Proteomes" id="UP000313359"/>
    </source>
</evidence>
<feature type="domain" description="Eukaryotic translation initiation factor 4G1 eIF4E-binding" evidence="2">
    <location>
        <begin position="227"/>
        <end position="289"/>
    </location>
</feature>
<proteinExistence type="predicted"/>
<dbReference type="EMBL" id="ML122279">
    <property type="protein sequence ID" value="RPD57688.1"/>
    <property type="molecule type" value="Genomic_DNA"/>
</dbReference>
<evidence type="ECO:0000256" key="1">
    <source>
        <dbReference type="SAM" id="MobiDB-lite"/>
    </source>
</evidence>
<dbReference type="STRING" id="1328759.A0A5C2S2M0"/>
<gene>
    <name evidence="3" type="ORF">L227DRAFT_565190</name>
</gene>
<dbReference type="Pfam" id="PF12152">
    <property type="entry name" value="eIF_4G1"/>
    <property type="match status" value="1"/>
</dbReference>
<dbReference type="InterPro" id="IPR022745">
    <property type="entry name" value="eIF4G1_eIF4E-bd"/>
</dbReference>
<evidence type="ECO:0000259" key="2">
    <source>
        <dbReference type="Pfam" id="PF12152"/>
    </source>
</evidence>
<organism evidence="3 4">
    <name type="scientific">Lentinus tigrinus ALCF2SS1-6</name>
    <dbReference type="NCBI Taxonomy" id="1328759"/>
    <lineage>
        <taxon>Eukaryota</taxon>
        <taxon>Fungi</taxon>
        <taxon>Dikarya</taxon>
        <taxon>Basidiomycota</taxon>
        <taxon>Agaricomycotina</taxon>
        <taxon>Agaricomycetes</taxon>
        <taxon>Polyporales</taxon>
        <taxon>Polyporaceae</taxon>
        <taxon>Lentinus</taxon>
    </lineage>
</organism>
<accession>A0A5C2S2M0</accession>
<dbReference type="SUPFAM" id="SSF101489">
    <property type="entry name" value="Eukaryotic initiation factor 4f subunit eIF4g, eIF4e-binding domain"/>
    <property type="match status" value="1"/>
</dbReference>
<name>A0A5C2S2M0_9APHY</name>
<dbReference type="Proteomes" id="UP000313359">
    <property type="component" value="Unassembled WGS sequence"/>
</dbReference>
<dbReference type="Gene3D" id="1.20.970.30">
    <property type="entry name" value="eIF4G, eIF4E-binding domain"/>
    <property type="match status" value="1"/>
</dbReference>